<evidence type="ECO:0000313" key="2">
    <source>
        <dbReference type="EMBL" id="KAJ7652277.1"/>
    </source>
</evidence>
<gene>
    <name evidence="2" type="ORF">B0H17DRAFT_1215020</name>
</gene>
<reference evidence="2" key="1">
    <citation type="submission" date="2023-03" db="EMBL/GenBank/DDBJ databases">
        <title>Massive genome expansion in bonnet fungi (Mycena s.s.) driven by repeated elements and novel gene families across ecological guilds.</title>
        <authorList>
            <consortium name="Lawrence Berkeley National Laboratory"/>
            <person name="Harder C.B."/>
            <person name="Miyauchi S."/>
            <person name="Viragh M."/>
            <person name="Kuo A."/>
            <person name="Thoen E."/>
            <person name="Andreopoulos B."/>
            <person name="Lu D."/>
            <person name="Skrede I."/>
            <person name="Drula E."/>
            <person name="Henrissat B."/>
            <person name="Morin E."/>
            <person name="Kohler A."/>
            <person name="Barry K."/>
            <person name="LaButti K."/>
            <person name="Morin E."/>
            <person name="Salamov A."/>
            <person name="Lipzen A."/>
            <person name="Mereny Z."/>
            <person name="Hegedus B."/>
            <person name="Baldrian P."/>
            <person name="Stursova M."/>
            <person name="Weitz H."/>
            <person name="Taylor A."/>
            <person name="Grigoriev I.V."/>
            <person name="Nagy L.G."/>
            <person name="Martin F."/>
            <person name="Kauserud H."/>
        </authorList>
    </citation>
    <scope>NUCLEOTIDE SEQUENCE</scope>
    <source>
        <strain evidence="2">CBHHK067</strain>
    </source>
</reference>
<organism evidence="2 3">
    <name type="scientific">Mycena rosella</name>
    <name type="common">Pink bonnet</name>
    <name type="synonym">Agaricus rosellus</name>
    <dbReference type="NCBI Taxonomy" id="1033263"/>
    <lineage>
        <taxon>Eukaryota</taxon>
        <taxon>Fungi</taxon>
        <taxon>Dikarya</taxon>
        <taxon>Basidiomycota</taxon>
        <taxon>Agaricomycotina</taxon>
        <taxon>Agaricomycetes</taxon>
        <taxon>Agaricomycetidae</taxon>
        <taxon>Agaricales</taxon>
        <taxon>Marasmiineae</taxon>
        <taxon>Mycenaceae</taxon>
        <taxon>Mycena</taxon>
    </lineage>
</organism>
<dbReference type="Proteomes" id="UP001221757">
    <property type="component" value="Unassembled WGS sequence"/>
</dbReference>
<feature type="region of interest" description="Disordered" evidence="1">
    <location>
        <begin position="244"/>
        <end position="279"/>
    </location>
</feature>
<dbReference type="AlphaFoldDB" id="A0AAD7CLL6"/>
<proteinExistence type="predicted"/>
<sequence>MSTDDAACLRAPGLIQISNWTPLLYHFFQTPRPIETSVDEALLCWTPRATRPSTHAYYGSSLLSLASPTQLRRYRRYGCCGYPVTHPPLPSHVLAGRRRSTPLDMSMLQICVRPQHLHLAYDALRLEIYALLGRPVAAIFRDPARSICFLYATRALWRGGFIRAQGREGQTHDGSDAGDDDGATRDRTSSARALASCDPRLSRAGFATASRRRRTASTGGGGPTGTSTSTTDVLIFISELSDSNIFQPRLPPPPEEGAVSGSPSSPPISSSPPRKSHNR</sequence>
<accession>A0AAD7CLL6</accession>
<comment type="caution">
    <text evidence="2">The sequence shown here is derived from an EMBL/GenBank/DDBJ whole genome shotgun (WGS) entry which is preliminary data.</text>
</comment>
<protein>
    <submittedName>
        <fullName evidence="2">Uncharacterized protein</fullName>
    </submittedName>
</protein>
<feature type="region of interest" description="Disordered" evidence="1">
    <location>
        <begin position="167"/>
        <end position="230"/>
    </location>
</feature>
<keyword evidence="3" id="KW-1185">Reference proteome</keyword>
<dbReference type="EMBL" id="JARKIE010000350">
    <property type="protein sequence ID" value="KAJ7652277.1"/>
    <property type="molecule type" value="Genomic_DNA"/>
</dbReference>
<evidence type="ECO:0000256" key="1">
    <source>
        <dbReference type="SAM" id="MobiDB-lite"/>
    </source>
</evidence>
<name>A0AAD7CLL6_MYCRO</name>
<evidence type="ECO:0000313" key="3">
    <source>
        <dbReference type="Proteomes" id="UP001221757"/>
    </source>
</evidence>